<sequence>MIFGAGPFSAAAIVAPVLRAFHNRYPKIAIRVEVNNWLQLLRMLNEEQIDFFIADTRALPPDEHIDVTSLGALPIGFFCCRHHPLLQPPRSRRRAMVSTDALLAYPLASVRIPPIARHELAASLGLPDGAVLPVHVECDDITLLKQLIPDTDIVLTCADRLVRDEVAKGTLVRLPILNLAQVYGDWGIVKLAGRTLSPASQIVADALQATMADEKTAGRPRASATPSARRGS</sequence>
<feature type="region of interest" description="Disordered" evidence="1">
    <location>
        <begin position="213"/>
        <end position="232"/>
    </location>
</feature>
<dbReference type="Pfam" id="PF03466">
    <property type="entry name" value="LysR_substrate"/>
    <property type="match status" value="1"/>
</dbReference>
<name>A0ABW9AHX4_9BURK</name>
<comment type="caution">
    <text evidence="3">The sequence shown here is derived from an EMBL/GenBank/DDBJ whole genome shotgun (WGS) entry which is preliminary data.</text>
</comment>
<dbReference type="PANTHER" id="PTHR30419:SF30">
    <property type="entry name" value="LYSR FAMILY TRANSCRIPTIONAL REGULATOR"/>
    <property type="match status" value="1"/>
</dbReference>
<evidence type="ECO:0000256" key="1">
    <source>
        <dbReference type="SAM" id="MobiDB-lite"/>
    </source>
</evidence>
<keyword evidence="4" id="KW-1185">Reference proteome</keyword>
<feature type="domain" description="LysR substrate-binding" evidence="2">
    <location>
        <begin position="4"/>
        <end position="211"/>
    </location>
</feature>
<evidence type="ECO:0000313" key="4">
    <source>
        <dbReference type="Proteomes" id="UP001629230"/>
    </source>
</evidence>
<organism evidence="3 4">
    <name type="scientific">Paraburkholderia dipogonis</name>
    <dbReference type="NCBI Taxonomy" id="1211383"/>
    <lineage>
        <taxon>Bacteria</taxon>
        <taxon>Pseudomonadati</taxon>
        <taxon>Pseudomonadota</taxon>
        <taxon>Betaproteobacteria</taxon>
        <taxon>Burkholderiales</taxon>
        <taxon>Burkholderiaceae</taxon>
        <taxon>Paraburkholderia</taxon>
    </lineage>
</organism>
<accession>A0ABW9AHX4</accession>
<dbReference type="InterPro" id="IPR050950">
    <property type="entry name" value="HTH-type_LysR_regulators"/>
</dbReference>
<evidence type="ECO:0000313" key="3">
    <source>
        <dbReference type="EMBL" id="MFM0000207.1"/>
    </source>
</evidence>
<protein>
    <submittedName>
        <fullName evidence="3">Substrate-binding domain-containing protein</fullName>
    </submittedName>
</protein>
<dbReference type="EMBL" id="JAQQEZ010000002">
    <property type="protein sequence ID" value="MFM0000207.1"/>
    <property type="molecule type" value="Genomic_DNA"/>
</dbReference>
<dbReference type="Proteomes" id="UP001629230">
    <property type="component" value="Unassembled WGS sequence"/>
</dbReference>
<reference evidence="3 4" key="1">
    <citation type="journal article" date="2024" name="Chem. Sci.">
        <title>Discovery of megapolipeptins by genome mining of a Burkholderiales bacteria collection.</title>
        <authorList>
            <person name="Paulo B.S."/>
            <person name="Recchia M.J.J."/>
            <person name="Lee S."/>
            <person name="Fergusson C.H."/>
            <person name="Romanowski S.B."/>
            <person name="Hernandez A."/>
            <person name="Krull N."/>
            <person name="Liu D.Y."/>
            <person name="Cavanagh H."/>
            <person name="Bos A."/>
            <person name="Gray C.A."/>
            <person name="Murphy B.T."/>
            <person name="Linington R.G."/>
            <person name="Eustaquio A.S."/>
        </authorList>
    </citation>
    <scope>NUCLEOTIDE SEQUENCE [LARGE SCALE GENOMIC DNA]</scope>
    <source>
        <strain evidence="3 4">RL17-350-BIC-A</strain>
    </source>
</reference>
<proteinExistence type="predicted"/>
<gene>
    <name evidence="3" type="ORF">PQR57_04175</name>
</gene>
<dbReference type="SUPFAM" id="SSF53850">
    <property type="entry name" value="Periplasmic binding protein-like II"/>
    <property type="match status" value="1"/>
</dbReference>
<feature type="compositionally biased region" description="Low complexity" evidence="1">
    <location>
        <begin position="219"/>
        <end position="232"/>
    </location>
</feature>
<dbReference type="RefSeq" id="WP_408175801.1">
    <property type="nucleotide sequence ID" value="NZ_JAQQEZ010000002.1"/>
</dbReference>
<dbReference type="Gene3D" id="3.40.190.10">
    <property type="entry name" value="Periplasmic binding protein-like II"/>
    <property type="match status" value="2"/>
</dbReference>
<dbReference type="PANTHER" id="PTHR30419">
    <property type="entry name" value="HTH-TYPE TRANSCRIPTIONAL REGULATOR YBHD"/>
    <property type="match status" value="1"/>
</dbReference>
<dbReference type="InterPro" id="IPR005119">
    <property type="entry name" value="LysR_subst-bd"/>
</dbReference>
<evidence type="ECO:0000259" key="2">
    <source>
        <dbReference type="Pfam" id="PF03466"/>
    </source>
</evidence>